<evidence type="ECO:0000313" key="6">
    <source>
        <dbReference type="Proteomes" id="UP000322080"/>
    </source>
</evidence>
<dbReference type="Pfam" id="PF00294">
    <property type="entry name" value="PfkB"/>
    <property type="match status" value="1"/>
</dbReference>
<dbReference type="PANTHER" id="PTHR43320:SF3">
    <property type="entry name" value="CARBOHYDRATE KINASE PFKB DOMAIN-CONTAINING PROTEIN"/>
    <property type="match status" value="1"/>
</dbReference>
<evidence type="ECO:0000256" key="1">
    <source>
        <dbReference type="ARBA" id="ARBA00010688"/>
    </source>
</evidence>
<dbReference type="PANTHER" id="PTHR43320">
    <property type="entry name" value="SUGAR KINASE"/>
    <property type="match status" value="1"/>
</dbReference>
<evidence type="ECO:0000256" key="2">
    <source>
        <dbReference type="ARBA" id="ARBA00022679"/>
    </source>
</evidence>
<evidence type="ECO:0000256" key="3">
    <source>
        <dbReference type="ARBA" id="ARBA00022777"/>
    </source>
</evidence>
<proteinExistence type="inferred from homology"/>
<dbReference type="InterPro" id="IPR011611">
    <property type="entry name" value="PfkB_dom"/>
</dbReference>
<dbReference type="SUPFAM" id="SSF53613">
    <property type="entry name" value="Ribokinase-like"/>
    <property type="match status" value="1"/>
</dbReference>
<comment type="caution">
    <text evidence="5">The sequence shown here is derived from an EMBL/GenBank/DDBJ whole genome shotgun (WGS) entry which is preliminary data.</text>
</comment>
<reference evidence="5 6" key="1">
    <citation type="submission" date="2019-08" db="EMBL/GenBank/DDBJ databases">
        <title>Identification of a novel species of the genus Boseongicola.</title>
        <authorList>
            <person name="Zhang X.-Q."/>
        </authorList>
    </citation>
    <scope>NUCLEOTIDE SEQUENCE [LARGE SCALE GENOMIC DNA]</scope>
    <source>
        <strain evidence="5 6">HY14</strain>
    </source>
</reference>
<dbReference type="GO" id="GO:0016301">
    <property type="term" value="F:kinase activity"/>
    <property type="evidence" value="ECO:0007669"/>
    <property type="project" value="UniProtKB-KW"/>
</dbReference>
<dbReference type="Gene3D" id="3.40.1190.20">
    <property type="match status" value="1"/>
</dbReference>
<evidence type="ECO:0000313" key="5">
    <source>
        <dbReference type="EMBL" id="TYB80646.1"/>
    </source>
</evidence>
<keyword evidence="3 5" id="KW-0418">Kinase</keyword>
<keyword evidence="6" id="KW-1185">Reference proteome</keyword>
<gene>
    <name evidence="5" type="ORF">FVF75_13525</name>
</gene>
<accession>A0A5D0RI92</accession>
<keyword evidence="2" id="KW-0808">Transferase</keyword>
<dbReference type="AlphaFoldDB" id="A0A5D0RI92"/>
<feature type="domain" description="Carbohydrate kinase PfkB" evidence="4">
    <location>
        <begin position="75"/>
        <end position="335"/>
    </location>
</feature>
<comment type="similarity">
    <text evidence="1">Belongs to the carbohydrate kinase PfkB family.</text>
</comment>
<sequence>MRCLHHPRPLPIRGEDPVTKRFQVVGIGNAMVDVLSHCDDAFLERNGVEKGIMQLTDMARGVELYGLIGPATEMSGGSAANTIAGIARLGGRTAYVGKVKDDQLGAIFAHDLRAQGAVYEVPLAPKDHPHETGRCIILVTPDGERSMNTYLGVTEHLSPADIDEAMMADAEWIFLEGYRFDGPESIEAFAKAIAAARGAGGKVSLTLSDPFCIDRHRDAFSRMLREDVDLLFANRAEITAMYPDADSFDAALAAAADEVETVVCTESEHGAHILSGGQRIHCPAVPTKVVDATGAGDLFAGAFLWGLAEGYDLETCGAMANIAGSEVISHLGARIEADLKARFREHGLKV</sequence>
<protein>
    <submittedName>
        <fullName evidence="5">Adenosine kinase</fullName>
    </submittedName>
</protein>
<evidence type="ECO:0000259" key="4">
    <source>
        <dbReference type="Pfam" id="PF00294"/>
    </source>
</evidence>
<dbReference type="EMBL" id="VSIY01000013">
    <property type="protein sequence ID" value="TYB80646.1"/>
    <property type="molecule type" value="Genomic_DNA"/>
</dbReference>
<dbReference type="Proteomes" id="UP000322080">
    <property type="component" value="Unassembled WGS sequence"/>
</dbReference>
<organism evidence="5 6">
    <name type="scientific">Maritimibacter fusiformis</name>
    <dbReference type="NCBI Taxonomy" id="2603819"/>
    <lineage>
        <taxon>Bacteria</taxon>
        <taxon>Pseudomonadati</taxon>
        <taxon>Pseudomonadota</taxon>
        <taxon>Alphaproteobacteria</taxon>
        <taxon>Rhodobacterales</taxon>
        <taxon>Roseobacteraceae</taxon>
        <taxon>Maritimibacter</taxon>
    </lineage>
</organism>
<dbReference type="InterPro" id="IPR052700">
    <property type="entry name" value="Carb_kinase_PfkB-like"/>
</dbReference>
<name>A0A5D0RI92_9RHOB</name>
<dbReference type="CDD" id="cd01168">
    <property type="entry name" value="adenosine_kinase"/>
    <property type="match status" value="1"/>
</dbReference>
<dbReference type="InterPro" id="IPR029056">
    <property type="entry name" value="Ribokinase-like"/>
</dbReference>